<keyword evidence="4 8" id="KW-0808">Transferase</keyword>
<dbReference type="Gene3D" id="3.90.550.10">
    <property type="entry name" value="Spore Coat Polysaccharide Biosynthesis Protein SpsA, Chain A"/>
    <property type="match status" value="1"/>
</dbReference>
<dbReference type="EMBL" id="WUYX01000071">
    <property type="protein sequence ID" value="MXV64446.1"/>
    <property type="molecule type" value="Genomic_DNA"/>
</dbReference>
<protein>
    <submittedName>
        <fullName evidence="8">Glycosyltransferase</fullName>
    </submittedName>
</protein>
<dbReference type="OrthoDB" id="46222at2157"/>
<reference evidence="8 9" key="1">
    <citation type="submission" date="2020-01" db="EMBL/GenBank/DDBJ databases">
        <title>Natronorubrum sp. JWXQ-INN 674 isolated from Inner Mongolia Autonomous Region of China.</title>
        <authorList>
            <person name="Xue Q."/>
        </authorList>
    </citation>
    <scope>NUCLEOTIDE SEQUENCE [LARGE SCALE GENOMIC DNA]</scope>
    <source>
        <strain evidence="8 9">JWXQ-INN-674</strain>
    </source>
</reference>
<comment type="subcellular location">
    <subcellularLocation>
        <location evidence="1">Cell membrane</location>
    </subcellularLocation>
</comment>
<evidence type="ECO:0000313" key="9">
    <source>
        <dbReference type="Proteomes" id="UP000434101"/>
    </source>
</evidence>
<evidence type="ECO:0000256" key="6">
    <source>
        <dbReference type="SAM" id="MobiDB-lite"/>
    </source>
</evidence>
<keyword evidence="2" id="KW-1003">Cell membrane</keyword>
<name>A0A6B0VU68_9EURY</name>
<dbReference type="CDD" id="cd00761">
    <property type="entry name" value="Glyco_tranf_GTA_type"/>
    <property type="match status" value="1"/>
</dbReference>
<dbReference type="InterPro" id="IPR001173">
    <property type="entry name" value="Glyco_trans_2-like"/>
</dbReference>
<dbReference type="GO" id="GO:0005886">
    <property type="term" value="C:plasma membrane"/>
    <property type="evidence" value="ECO:0007669"/>
    <property type="project" value="UniProtKB-SubCell"/>
</dbReference>
<dbReference type="GO" id="GO:0016757">
    <property type="term" value="F:glycosyltransferase activity"/>
    <property type="evidence" value="ECO:0007669"/>
    <property type="project" value="UniProtKB-KW"/>
</dbReference>
<keyword evidence="3" id="KW-0328">Glycosyltransferase</keyword>
<feature type="compositionally biased region" description="Basic and acidic residues" evidence="6">
    <location>
        <begin position="91"/>
        <end position="101"/>
    </location>
</feature>
<comment type="caution">
    <text evidence="8">The sequence shown here is derived from an EMBL/GenBank/DDBJ whole genome shotgun (WGS) entry which is preliminary data.</text>
</comment>
<feature type="compositionally biased region" description="Acidic residues" evidence="6">
    <location>
        <begin position="1"/>
        <end position="14"/>
    </location>
</feature>
<gene>
    <name evidence="8" type="ORF">GS429_20715</name>
</gene>
<evidence type="ECO:0000256" key="1">
    <source>
        <dbReference type="ARBA" id="ARBA00004236"/>
    </source>
</evidence>
<evidence type="ECO:0000259" key="7">
    <source>
        <dbReference type="Pfam" id="PF00535"/>
    </source>
</evidence>
<organism evidence="8 9">
    <name type="scientific">Natronorubrum halalkaliphilum</name>
    <dbReference type="NCBI Taxonomy" id="2691917"/>
    <lineage>
        <taxon>Archaea</taxon>
        <taxon>Methanobacteriati</taxon>
        <taxon>Methanobacteriota</taxon>
        <taxon>Stenosarchaea group</taxon>
        <taxon>Halobacteria</taxon>
        <taxon>Halobacteriales</taxon>
        <taxon>Natrialbaceae</taxon>
        <taxon>Natronorubrum</taxon>
    </lineage>
</organism>
<dbReference type="AlphaFoldDB" id="A0A6B0VU68"/>
<dbReference type="InterPro" id="IPR029044">
    <property type="entry name" value="Nucleotide-diphossugar_trans"/>
</dbReference>
<evidence type="ECO:0000256" key="3">
    <source>
        <dbReference type="ARBA" id="ARBA00022676"/>
    </source>
</evidence>
<feature type="region of interest" description="Disordered" evidence="6">
    <location>
        <begin position="91"/>
        <end position="125"/>
    </location>
</feature>
<dbReference type="SUPFAM" id="SSF53448">
    <property type="entry name" value="Nucleotide-diphospho-sugar transferases"/>
    <property type="match status" value="1"/>
</dbReference>
<keyword evidence="9" id="KW-1185">Reference proteome</keyword>
<dbReference type="Pfam" id="PF00535">
    <property type="entry name" value="Glycos_transf_2"/>
    <property type="match status" value="1"/>
</dbReference>
<evidence type="ECO:0000313" key="8">
    <source>
        <dbReference type="EMBL" id="MXV64446.1"/>
    </source>
</evidence>
<sequence>MGGDDEDGDEDERADEAGNTETGADVSFVIPTRNEDEYLRGTLASIAGLDTSYTYEVVVADGNSTDDTRAIAREYDATVIEADGSGIADARNLDGRRRGSDLPRGLARPSNTGNGMAADFIAPRR</sequence>
<feature type="domain" description="Glycosyltransferase 2-like" evidence="7">
    <location>
        <begin position="27"/>
        <end position="92"/>
    </location>
</feature>
<dbReference type="Proteomes" id="UP000434101">
    <property type="component" value="Unassembled WGS sequence"/>
</dbReference>
<evidence type="ECO:0000256" key="5">
    <source>
        <dbReference type="ARBA" id="ARBA00023136"/>
    </source>
</evidence>
<feature type="region of interest" description="Disordered" evidence="6">
    <location>
        <begin position="1"/>
        <end position="28"/>
    </location>
</feature>
<keyword evidence="5" id="KW-0472">Membrane</keyword>
<evidence type="ECO:0000256" key="4">
    <source>
        <dbReference type="ARBA" id="ARBA00022679"/>
    </source>
</evidence>
<dbReference type="PANTHER" id="PTHR43646:SF2">
    <property type="entry name" value="GLYCOSYLTRANSFERASE 2-LIKE DOMAIN-CONTAINING PROTEIN"/>
    <property type="match status" value="1"/>
</dbReference>
<dbReference type="RefSeq" id="WP_160067781.1">
    <property type="nucleotide sequence ID" value="NZ_WUYX01000071.1"/>
</dbReference>
<dbReference type="PANTHER" id="PTHR43646">
    <property type="entry name" value="GLYCOSYLTRANSFERASE"/>
    <property type="match status" value="1"/>
</dbReference>
<accession>A0A6B0VU68</accession>
<proteinExistence type="predicted"/>
<evidence type="ECO:0000256" key="2">
    <source>
        <dbReference type="ARBA" id="ARBA00022475"/>
    </source>
</evidence>